<dbReference type="NCBIfam" id="NF040570">
    <property type="entry name" value="guided_TnpB"/>
    <property type="match status" value="1"/>
</dbReference>
<evidence type="ECO:0000256" key="2">
    <source>
        <dbReference type="ARBA" id="ARBA00011044"/>
    </source>
</evidence>
<dbReference type="Proteomes" id="UP000214760">
    <property type="component" value="Unassembled WGS sequence"/>
</dbReference>
<evidence type="ECO:0000313" key="9">
    <source>
        <dbReference type="EMBL" id="SFR66214.1"/>
    </source>
</evidence>
<dbReference type="InterPro" id="IPR001959">
    <property type="entry name" value="Transposase"/>
</dbReference>
<evidence type="ECO:0000256" key="5">
    <source>
        <dbReference type="ARBA" id="ARBA00023172"/>
    </source>
</evidence>
<dbReference type="RefSeq" id="WP_143099291.1">
    <property type="nucleotide sequence ID" value="NZ_FOZC01000001.1"/>
</dbReference>
<evidence type="ECO:0000259" key="6">
    <source>
        <dbReference type="Pfam" id="PF01385"/>
    </source>
</evidence>
<dbReference type="InterPro" id="IPR051399">
    <property type="entry name" value="RNA-guided_DNA_endo/Transpos"/>
</dbReference>
<evidence type="ECO:0000313" key="8">
    <source>
        <dbReference type="EMBL" id="SFR65475.1"/>
    </source>
</evidence>
<keyword evidence="3" id="KW-0815">Transposition</keyword>
<dbReference type="PANTHER" id="PTHR30405">
    <property type="entry name" value="TRANSPOSASE"/>
    <property type="match status" value="1"/>
</dbReference>
<evidence type="ECO:0000313" key="10">
    <source>
        <dbReference type="Proteomes" id="UP000214760"/>
    </source>
</evidence>
<accession>A0A1I6IFC7</accession>
<feature type="non-terminal residue" evidence="8">
    <location>
        <position position="1"/>
    </location>
</feature>
<proteinExistence type="inferred from homology"/>
<evidence type="ECO:0000256" key="1">
    <source>
        <dbReference type="ARBA" id="ARBA00008761"/>
    </source>
</evidence>
<dbReference type="GO" id="GO:0006310">
    <property type="term" value="P:DNA recombination"/>
    <property type="evidence" value="ECO:0007669"/>
    <property type="project" value="UniProtKB-KW"/>
</dbReference>
<name>A0A1I6IFC7_9FIRM</name>
<dbReference type="InterPro" id="IPR010095">
    <property type="entry name" value="Cas12f1-like_TNB"/>
</dbReference>
<dbReference type="AlphaFoldDB" id="A0A1I6IFC7"/>
<sequence>DSNGNVVNNPKYLEKSMHKLIREQRRLSRKQKGSNNRNKQRIRVAKVHEKITNQRNDFLQKQSTMLVSENQTICIEDLNIKGMIRNHKLAKSIASASWSKFFTMLEYKAVWYGSEIVRVPTMYPSSQTCSCCGYKNPLIKNLAIRSWECPQCHTKHDRDTNASINILNKGLSIA</sequence>
<dbReference type="PANTHER" id="PTHR30405:SF11">
    <property type="entry name" value="RNA-GUIDED DNA ENDONUCLEASE RV2885C-RELATED"/>
    <property type="match status" value="1"/>
</dbReference>
<evidence type="ECO:0000256" key="4">
    <source>
        <dbReference type="ARBA" id="ARBA00023125"/>
    </source>
</evidence>
<dbReference type="Pfam" id="PF01385">
    <property type="entry name" value="OrfB_IS605"/>
    <property type="match status" value="1"/>
</dbReference>
<organism evidence="8 10">
    <name type="scientific">[Clostridium] aminophilum</name>
    <dbReference type="NCBI Taxonomy" id="1526"/>
    <lineage>
        <taxon>Bacteria</taxon>
        <taxon>Bacillati</taxon>
        <taxon>Bacillota</taxon>
        <taxon>Clostridia</taxon>
        <taxon>Lachnospirales</taxon>
        <taxon>Lachnospiraceae</taxon>
    </lineage>
</organism>
<comment type="similarity">
    <text evidence="2">In the N-terminal section; belongs to the transposase 2 family.</text>
</comment>
<keyword evidence="4" id="KW-0238">DNA-binding</keyword>
<dbReference type="EMBL" id="FOZC01000001">
    <property type="protein sequence ID" value="SFR65475.1"/>
    <property type="molecule type" value="Genomic_DNA"/>
</dbReference>
<gene>
    <name evidence="8" type="ORF">SAMN02910262_00357</name>
    <name evidence="9" type="ORF">SAMN02910262_00358</name>
</gene>
<dbReference type="Pfam" id="PF07282">
    <property type="entry name" value="Cas12f1-like_TNB"/>
    <property type="match status" value="1"/>
</dbReference>
<dbReference type="NCBIfam" id="TIGR01766">
    <property type="entry name" value="IS200/IS605 family accessory protein TnpB-like domain"/>
    <property type="match status" value="1"/>
</dbReference>
<protein>
    <submittedName>
        <fullName evidence="8">Transposase, IS605 OrfB family, central region</fullName>
    </submittedName>
</protein>
<dbReference type="EMBL" id="FOZC01000002">
    <property type="protein sequence ID" value="SFR66214.1"/>
    <property type="molecule type" value="Genomic_DNA"/>
</dbReference>
<feature type="domain" description="Probable transposase IS891/IS1136/IS1341" evidence="6">
    <location>
        <begin position="5"/>
        <end position="86"/>
    </location>
</feature>
<keyword evidence="5" id="KW-0233">DNA recombination</keyword>
<feature type="domain" description="Cas12f1-like TNB" evidence="7">
    <location>
        <begin position="98"/>
        <end position="166"/>
    </location>
</feature>
<dbReference type="GO" id="GO:0032196">
    <property type="term" value="P:transposition"/>
    <property type="evidence" value="ECO:0007669"/>
    <property type="project" value="UniProtKB-KW"/>
</dbReference>
<evidence type="ECO:0000259" key="7">
    <source>
        <dbReference type="Pfam" id="PF07282"/>
    </source>
</evidence>
<dbReference type="GO" id="GO:0003677">
    <property type="term" value="F:DNA binding"/>
    <property type="evidence" value="ECO:0007669"/>
    <property type="project" value="UniProtKB-KW"/>
</dbReference>
<evidence type="ECO:0000256" key="3">
    <source>
        <dbReference type="ARBA" id="ARBA00022578"/>
    </source>
</evidence>
<reference evidence="8 10" key="1">
    <citation type="submission" date="2016-10" db="EMBL/GenBank/DDBJ databases">
        <authorList>
            <person name="de Groot N.N."/>
        </authorList>
    </citation>
    <scope>NUCLEOTIDE SEQUENCE [LARGE SCALE GENOMIC DNA]</scope>
    <source>
        <strain evidence="8 10">F</strain>
    </source>
</reference>
<comment type="similarity">
    <text evidence="1">In the C-terminal section; belongs to the transposase 35 family.</text>
</comment>